<organism evidence="1 2">
    <name type="scientific">Ladona fulva</name>
    <name type="common">Scarce chaser dragonfly</name>
    <name type="synonym">Libellula fulva</name>
    <dbReference type="NCBI Taxonomy" id="123851"/>
    <lineage>
        <taxon>Eukaryota</taxon>
        <taxon>Metazoa</taxon>
        <taxon>Ecdysozoa</taxon>
        <taxon>Arthropoda</taxon>
        <taxon>Hexapoda</taxon>
        <taxon>Insecta</taxon>
        <taxon>Pterygota</taxon>
        <taxon>Palaeoptera</taxon>
        <taxon>Odonata</taxon>
        <taxon>Epiprocta</taxon>
        <taxon>Anisoptera</taxon>
        <taxon>Libelluloidea</taxon>
        <taxon>Libellulidae</taxon>
        <taxon>Ladona</taxon>
    </lineage>
</organism>
<dbReference type="Proteomes" id="UP000792457">
    <property type="component" value="Unassembled WGS sequence"/>
</dbReference>
<keyword evidence="2" id="KW-1185">Reference proteome</keyword>
<dbReference type="EMBL" id="KZ309306">
    <property type="protein sequence ID" value="KAG8238229.1"/>
    <property type="molecule type" value="Genomic_DNA"/>
</dbReference>
<gene>
    <name evidence="1" type="ORF">J437_LFUL017258</name>
</gene>
<feature type="non-terminal residue" evidence="1">
    <location>
        <position position="83"/>
    </location>
</feature>
<name>A0A8K0KPU0_LADFU</name>
<evidence type="ECO:0000313" key="2">
    <source>
        <dbReference type="Proteomes" id="UP000792457"/>
    </source>
</evidence>
<reference evidence="1" key="2">
    <citation type="submission" date="2017-10" db="EMBL/GenBank/DDBJ databases">
        <title>Ladona fulva Genome sequencing and assembly.</title>
        <authorList>
            <person name="Murali S."/>
            <person name="Richards S."/>
            <person name="Bandaranaike D."/>
            <person name="Bellair M."/>
            <person name="Blankenburg K."/>
            <person name="Chao H."/>
            <person name="Dinh H."/>
            <person name="Doddapaneni H."/>
            <person name="Dugan-Rocha S."/>
            <person name="Elkadiri S."/>
            <person name="Gnanaolivu R."/>
            <person name="Hernandez B."/>
            <person name="Skinner E."/>
            <person name="Javaid M."/>
            <person name="Lee S."/>
            <person name="Li M."/>
            <person name="Ming W."/>
            <person name="Munidasa M."/>
            <person name="Muniz J."/>
            <person name="Nguyen L."/>
            <person name="Hughes D."/>
            <person name="Osuji N."/>
            <person name="Pu L.-L."/>
            <person name="Puazo M."/>
            <person name="Qu C."/>
            <person name="Quiroz J."/>
            <person name="Raj R."/>
            <person name="Weissenberger G."/>
            <person name="Xin Y."/>
            <person name="Zou X."/>
            <person name="Han Y."/>
            <person name="Worley K."/>
            <person name="Muzny D."/>
            <person name="Gibbs R."/>
        </authorList>
    </citation>
    <scope>NUCLEOTIDE SEQUENCE</scope>
    <source>
        <strain evidence="1">Sampled in the wild</strain>
    </source>
</reference>
<protein>
    <submittedName>
        <fullName evidence="1">Uncharacterized protein</fullName>
    </submittedName>
</protein>
<dbReference type="OrthoDB" id="8195499at2759"/>
<dbReference type="AlphaFoldDB" id="A0A8K0KPU0"/>
<proteinExistence type="predicted"/>
<evidence type="ECO:0000313" key="1">
    <source>
        <dbReference type="EMBL" id="KAG8238229.1"/>
    </source>
</evidence>
<sequence length="83" mass="9891">EEEADFGYILFYWIKQQQFFYTIYPCIKEDEAKFLNFCRKSPASFDELLGILRNSLTHIWQPVAALLICTIPLLWDDLLLEEL</sequence>
<accession>A0A8K0KPU0</accession>
<reference evidence="1" key="1">
    <citation type="submission" date="2013-04" db="EMBL/GenBank/DDBJ databases">
        <authorList>
            <person name="Qu J."/>
            <person name="Murali S.C."/>
            <person name="Bandaranaike D."/>
            <person name="Bellair M."/>
            <person name="Blankenburg K."/>
            <person name="Chao H."/>
            <person name="Dinh H."/>
            <person name="Doddapaneni H."/>
            <person name="Downs B."/>
            <person name="Dugan-Rocha S."/>
            <person name="Elkadiri S."/>
            <person name="Gnanaolivu R.D."/>
            <person name="Hernandez B."/>
            <person name="Javaid M."/>
            <person name="Jayaseelan J.C."/>
            <person name="Lee S."/>
            <person name="Li M."/>
            <person name="Ming W."/>
            <person name="Munidasa M."/>
            <person name="Muniz J."/>
            <person name="Nguyen L."/>
            <person name="Ongeri F."/>
            <person name="Osuji N."/>
            <person name="Pu L.-L."/>
            <person name="Puazo M."/>
            <person name="Qu C."/>
            <person name="Quiroz J."/>
            <person name="Raj R."/>
            <person name="Weissenberger G."/>
            <person name="Xin Y."/>
            <person name="Zou X."/>
            <person name="Han Y."/>
            <person name="Richards S."/>
            <person name="Worley K."/>
            <person name="Muzny D."/>
            <person name="Gibbs R."/>
        </authorList>
    </citation>
    <scope>NUCLEOTIDE SEQUENCE</scope>
    <source>
        <strain evidence="1">Sampled in the wild</strain>
    </source>
</reference>
<comment type="caution">
    <text evidence="1">The sequence shown here is derived from an EMBL/GenBank/DDBJ whole genome shotgun (WGS) entry which is preliminary data.</text>
</comment>